<proteinExistence type="inferred from homology"/>
<dbReference type="AlphaFoldDB" id="A0AA88IJT7"/>
<dbReference type="InterPro" id="IPR018627">
    <property type="entry name" value="ELP6"/>
</dbReference>
<evidence type="ECO:0000256" key="5">
    <source>
        <dbReference type="ARBA" id="ARBA00020263"/>
    </source>
</evidence>
<evidence type="ECO:0000313" key="10">
    <source>
        <dbReference type="EMBL" id="KAK2815314.1"/>
    </source>
</evidence>
<dbReference type="EMBL" id="JAVHJS010000026">
    <property type="protein sequence ID" value="KAK2815314.1"/>
    <property type="molecule type" value="Genomic_DNA"/>
</dbReference>
<name>A0AA88IJT7_TACVA</name>
<comment type="subcellular location">
    <subcellularLocation>
        <location evidence="2">Cytoplasm</location>
    </subcellularLocation>
    <subcellularLocation>
        <location evidence="1">Nucleus</location>
    </subcellularLocation>
</comment>
<dbReference type="Gene3D" id="3.40.50.300">
    <property type="entry name" value="P-loop containing nucleotide triphosphate hydrolases"/>
    <property type="match status" value="1"/>
</dbReference>
<dbReference type="GO" id="GO:0002098">
    <property type="term" value="P:tRNA wobble uridine modification"/>
    <property type="evidence" value="ECO:0007669"/>
    <property type="project" value="InterPro"/>
</dbReference>
<dbReference type="GO" id="GO:0005737">
    <property type="term" value="C:cytoplasm"/>
    <property type="evidence" value="ECO:0007669"/>
    <property type="project" value="UniProtKB-SubCell"/>
</dbReference>
<evidence type="ECO:0000256" key="3">
    <source>
        <dbReference type="ARBA" id="ARBA00005043"/>
    </source>
</evidence>
<dbReference type="Pfam" id="PF09807">
    <property type="entry name" value="ELP6"/>
    <property type="match status" value="1"/>
</dbReference>
<evidence type="ECO:0000256" key="9">
    <source>
        <dbReference type="ARBA" id="ARBA00045027"/>
    </source>
</evidence>
<dbReference type="CDD" id="cd19495">
    <property type="entry name" value="Elp6"/>
    <property type="match status" value="1"/>
</dbReference>
<comment type="pathway">
    <text evidence="3">tRNA modification; 5-methoxycarbonylmethyl-2-thiouridine-tRNA biosynthesis.</text>
</comment>
<evidence type="ECO:0000313" key="11">
    <source>
        <dbReference type="Proteomes" id="UP001187315"/>
    </source>
</evidence>
<dbReference type="PANTHER" id="PTHR16184">
    <property type="entry name" value="ELONGATOR COMPLEX PROTEIN 6"/>
    <property type="match status" value="1"/>
</dbReference>
<evidence type="ECO:0000256" key="6">
    <source>
        <dbReference type="ARBA" id="ARBA00022490"/>
    </source>
</evidence>
<dbReference type="InterPro" id="IPR027417">
    <property type="entry name" value="P-loop_NTPase"/>
</dbReference>
<evidence type="ECO:0000256" key="2">
    <source>
        <dbReference type="ARBA" id="ARBA00004496"/>
    </source>
</evidence>
<sequence length="278" mass="30533">MFADLNNILNISPDDVTQRSFILLSDRKADASFLIHHYLSFYLKAGCKVCFIGLVQSFSHYSAVAQRLGINLVQAREKGQLVFVEALKASAAVMLSESSDEVAQLFDYLRSPVPDLRALFEFISSSLSQSEAEAGSSSSPVLIVDDLSVLLSLGVSVRAVLDFTHYCQASICSQLQGSVVTLVRCDEEDDEDESSSHLLQSLSHQCTLSLRVEGLQTGFCKDIHGQVEIWWRGSGENVQSQRKIFQYKVHDKGAGESLSTRMNFGAAQLEHTSPMAAS</sequence>
<gene>
    <name evidence="10" type="ORF">Q7C36_023580</name>
</gene>
<comment type="similarity">
    <text evidence="4">Belongs to the ELP6 family.</text>
</comment>
<evidence type="ECO:0000256" key="4">
    <source>
        <dbReference type="ARBA" id="ARBA00008837"/>
    </source>
</evidence>
<protein>
    <recommendedName>
        <fullName evidence="5">Elongator complex protein 6</fullName>
    </recommendedName>
    <alternativeName>
        <fullName evidence="9">Protein TMEM103</fullName>
    </alternativeName>
</protein>
<dbReference type="GO" id="GO:0005634">
    <property type="term" value="C:nucleus"/>
    <property type="evidence" value="ECO:0007669"/>
    <property type="project" value="UniProtKB-SubCell"/>
</dbReference>
<reference evidence="10" key="1">
    <citation type="submission" date="2023-08" db="EMBL/GenBank/DDBJ databases">
        <title>Pelteobagrus vachellii genome.</title>
        <authorList>
            <person name="Liu H."/>
        </authorList>
    </citation>
    <scope>NUCLEOTIDE SEQUENCE</scope>
    <source>
        <strain evidence="10">PRFRI_2022a</strain>
        <tissue evidence="10">Muscle</tissue>
    </source>
</reference>
<keyword evidence="11" id="KW-1185">Reference proteome</keyword>
<keyword evidence="8" id="KW-0539">Nucleus</keyword>
<dbReference type="Proteomes" id="UP001187315">
    <property type="component" value="Unassembled WGS sequence"/>
</dbReference>
<comment type="caution">
    <text evidence="10">The sequence shown here is derived from an EMBL/GenBank/DDBJ whole genome shotgun (WGS) entry which is preliminary data.</text>
</comment>
<organism evidence="10 11">
    <name type="scientific">Tachysurus vachellii</name>
    <name type="common">Darkbarbel catfish</name>
    <name type="synonym">Pelteobagrus vachellii</name>
    <dbReference type="NCBI Taxonomy" id="175792"/>
    <lineage>
        <taxon>Eukaryota</taxon>
        <taxon>Metazoa</taxon>
        <taxon>Chordata</taxon>
        <taxon>Craniata</taxon>
        <taxon>Vertebrata</taxon>
        <taxon>Euteleostomi</taxon>
        <taxon>Actinopterygii</taxon>
        <taxon>Neopterygii</taxon>
        <taxon>Teleostei</taxon>
        <taxon>Ostariophysi</taxon>
        <taxon>Siluriformes</taxon>
        <taxon>Bagridae</taxon>
        <taxon>Tachysurus</taxon>
    </lineage>
</organism>
<dbReference type="FunFam" id="3.40.50.300:FF:001078">
    <property type="entry name" value="Elongator acetyltransferase complex subunit 6"/>
    <property type="match status" value="1"/>
</dbReference>
<dbReference type="PANTHER" id="PTHR16184:SF6">
    <property type="entry name" value="ELONGATOR COMPLEX PROTEIN 6"/>
    <property type="match status" value="1"/>
</dbReference>
<evidence type="ECO:0000256" key="8">
    <source>
        <dbReference type="ARBA" id="ARBA00023242"/>
    </source>
</evidence>
<keyword evidence="6" id="KW-0963">Cytoplasm</keyword>
<accession>A0AA88IJT7</accession>
<evidence type="ECO:0000256" key="1">
    <source>
        <dbReference type="ARBA" id="ARBA00004123"/>
    </source>
</evidence>
<keyword evidence="7" id="KW-0819">tRNA processing</keyword>
<dbReference type="GO" id="GO:0033588">
    <property type="term" value="C:elongator holoenzyme complex"/>
    <property type="evidence" value="ECO:0007669"/>
    <property type="project" value="InterPro"/>
</dbReference>
<evidence type="ECO:0000256" key="7">
    <source>
        <dbReference type="ARBA" id="ARBA00022694"/>
    </source>
</evidence>